<dbReference type="GO" id="GO:0016740">
    <property type="term" value="F:transferase activity"/>
    <property type="evidence" value="ECO:0007669"/>
    <property type="project" value="UniProtKB-KW"/>
</dbReference>
<dbReference type="Proteomes" id="UP000279446">
    <property type="component" value="Unassembled WGS sequence"/>
</dbReference>
<protein>
    <submittedName>
        <fullName evidence="3">DUF4111 domain-containing protein</fullName>
    </submittedName>
</protein>
<dbReference type="SUPFAM" id="SSF81301">
    <property type="entry name" value="Nucleotidyltransferase"/>
    <property type="match status" value="1"/>
</dbReference>
<dbReference type="InterPro" id="IPR043519">
    <property type="entry name" value="NT_sf"/>
</dbReference>
<organism evidence="3 4">
    <name type="scientific">Paenibacillus anaericanus</name>
    <dbReference type="NCBI Taxonomy" id="170367"/>
    <lineage>
        <taxon>Bacteria</taxon>
        <taxon>Bacillati</taxon>
        <taxon>Bacillota</taxon>
        <taxon>Bacilli</taxon>
        <taxon>Bacillales</taxon>
        <taxon>Paenibacillaceae</taxon>
        <taxon>Paenibacillus</taxon>
    </lineage>
</organism>
<name>A0A433YEF1_9BACL</name>
<accession>A0A433YEF1</accession>
<dbReference type="InterPro" id="IPR025184">
    <property type="entry name" value="AadA_C"/>
</dbReference>
<sequence>MLIWIGHVSYFMWRCFFIIHNTRVPHKVKVLLTIYLKKLNKQLPDLLNGFYLYGSISLGAFVEGSSDVDFMAVIQRDLSEADIAILKQIHKEIQSSYPQMSLDGIYITKEDITGLDTEAKTCIYFNDGEIQGTKELQKNSIDVFQFYNYGVCILGKEPSQYNFSIEWNLLMSRMQDNLNSYWVNWKKRGERFLSVQYFDLLFSVKSIEWGVLGVSRLYYSFNEQGITSKVGAGEYAINNVPERWHKIINEAMRLRLGNPKSYYKSIFARRNDALAYMEYIINESNKLRFVE</sequence>
<dbReference type="Pfam" id="PF13427">
    <property type="entry name" value="AadA_C"/>
    <property type="match status" value="1"/>
</dbReference>
<dbReference type="EMBL" id="RZNY01000002">
    <property type="protein sequence ID" value="RUT48252.1"/>
    <property type="molecule type" value="Genomic_DNA"/>
</dbReference>
<gene>
    <name evidence="3" type="ORF">EJP82_03735</name>
</gene>
<evidence type="ECO:0000259" key="2">
    <source>
        <dbReference type="Pfam" id="PF13427"/>
    </source>
</evidence>
<comment type="caution">
    <text evidence="3">The sequence shown here is derived from an EMBL/GenBank/DDBJ whole genome shotgun (WGS) entry which is preliminary data.</text>
</comment>
<evidence type="ECO:0000313" key="3">
    <source>
        <dbReference type="EMBL" id="RUT48252.1"/>
    </source>
</evidence>
<evidence type="ECO:0000313" key="4">
    <source>
        <dbReference type="Proteomes" id="UP000279446"/>
    </source>
</evidence>
<dbReference type="OrthoDB" id="1933376at2"/>
<keyword evidence="4" id="KW-1185">Reference proteome</keyword>
<proteinExistence type="predicted"/>
<dbReference type="AlphaFoldDB" id="A0A433YEF1"/>
<reference evidence="3 4" key="1">
    <citation type="submission" date="2018-12" db="EMBL/GenBank/DDBJ databases">
        <authorList>
            <person name="Sun L."/>
            <person name="Chen Z."/>
        </authorList>
    </citation>
    <scope>NUCLEOTIDE SEQUENCE [LARGE SCALE GENOMIC DNA]</scope>
    <source>
        <strain evidence="3 4">DSM 15890</strain>
    </source>
</reference>
<feature type="domain" description="Adenylyltransferase AadA C-terminal" evidence="2">
    <location>
        <begin position="211"/>
        <end position="261"/>
    </location>
</feature>
<evidence type="ECO:0000256" key="1">
    <source>
        <dbReference type="ARBA" id="ARBA00022679"/>
    </source>
</evidence>
<keyword evidence="1" id="KW-0808">Transferase</keyword>